<evidence type="ECO:0000256" key="5">
    <source>
        <dbReference type="PIRNR" id="PIRNR000241"/>
    </source>
</evidence>
<evidence type="ECO:0000256" key="1">
    <source>
        <dbReference type="ARBA" id="ARBA00004831"/>
    </source>
</evidence>
<feature type="active site" description="Charge relay system" evidence="6">
    <location>
        <position position="17"/>
    </location>
</feature>
<accession>A0A0B8NBC4</accession>
<dbReference type="SUPFAM" id="SSF55620">
    <property type="entry name" value="Tetrahydrobiopterin biosynthesis enzymes-like"/>
    <property type="match status" value="2"/>
</dbReference>
<dbReference type="EMBL" id="BBYQ01000018">
    <property type="protein sequence ID" value="GAP27471.1"/>
    <property type="molecule type" value="Genomic_DNA"/>
</dbReference>
<dbReference type="Proteomes" id="UP000180166">
    <property type="component" value="Chromosome"/>
</dbReference>
<gene>
    <name evidence="9" type="ORF">NS506_06726</name>
    <name evidence="10" type="ORF">NSK11_contig00018-0063</name>
</gene>
<dbReference type="Pfam" id="PF01014">
    <property type="entry name" value="Uricase"/>
    <property type="match status" value="2"/>
</dbReference>
<dbReference type="KEGG" id="nsr:NS506_06726"/>
<feature type="binding site" evidence="7">
    <location>
        <position position="62"/>
    </location>
    <ligand>
        <name>5-hydroxyisourate</name>
        <dbReference type="ChEBI" id="CHEBI:18072"/>
    </ligand>
</feature>
<sequence>MGEAGGRIVLGPHQYGKAENRVVRIYRDTARHEIRDLNVSSCLRGAFDEAHTIGDQGAVLPTDSQKQTIYTYAKSHGEGSIEDYGLALARHFVDDIEPVDSARIEIEEYAWQRVPVGGGEHDHTWTRIGPEVRIAAITVSGSGPDRREWVIGGVKDLVILKSTGSEFAGFLTDPFTVLEPAYDRILATSLIARWRFATPPEDWDAAYHGIRAALVETFATLHSKALQQTLFEMGKAALTAYPGLAEIRLSAPNKHHFSYDIDRFGVPNKGEVFHADDRPYGLIQASVLREGAPDAGIAWDPYTGAV</sequence>
<feature type="binding site" evidence="7">
    <location>
        <position position="227"/>
    </location>
    <ligand>
        <name>urate</name>
        <dbReference type="ChEBI" id="CHEBI:17775"/>
    </ligand>
</feature>
<feature type="binding site" evidence="7">
    <location>
        <position position="253"/>
    </location>
    <ligand>
        <name>5-hydroxyisourate</name>
        <dbReference type="ChEBI" id="CHEBI:18072"/>
    </ligand>
</feature>
<evidence type="ECO:0000256" key="7">
    <source>
        <dbReference type="PIRSR" id="PIRSR000241-2"/>
    </source>
</evidence>
<dbReference type="InterPro" id="IPR002042">
    <property type="entry name" value="Uricase"/>
</dbReference>
<feature type="binding site" evidence="7">
    <location>
        <position position="253"/>
    </location>
    <ligand>
        <name>urate</name>
        <dbReference type="ChEBI" id="CHEBI:17775"/>
    </ligand>
</feature>
<dbReference type="GO" id="GO:0004846">
    <property type="term" value="F:urate oxidase activity"/>
    <property type="evidence" value="ECO:0007669"/>
    <property type="project" value="UniProtKB-EC"/>
</dbReference>
<dbReference type="AlphaFoldDB" id="A0A0B8NBC4"/>
<dbReference type="OrthoDB" id="9809009at2"/>
<organism evidence="9 12">
    <name type="scientific">Nocardia seriolae</name>
    <dbReference type="NCBI Taxonomy" id="37332"/>
    <lineage>
        <taxon>Bacteria</taxon>
        <taxon>Bacillati</taxon>
        <taxon>Actinomycetota</taxon>
        <taxon>Actinomycetes</taxon>
        <taxon>Mycobacteriales</taxon>
        <taxon>Nocardiaceae</taxon>
        <taxon>Nocardia</taxon>
    </lineage>
</organism>
<dbReference type="PRINTS" id="PR00093">
    <property type="entry name" value="URICASE"/>
</dbReference>
<feature type="binding site" evidence="7">
    <location>
        <position position="253"/>
    </location>
    <ligand>
        <name>O2</name>
        <dbReference type="ChEBI" id="CHEBI:15379"/>
    </ligand>
</feature>
<feature type="binding site" evidence="7">
    <location>
        <position position="63"/>
    </location>
    <ligand>
        <name>5-hydroxyisourate</name>
        <dbReference type="ChEBI" id="CHEBI:18072"/>
    </ligand>
</feature>
<feature type="active site" description="Charge relay system" evidence="6">
    <location>
        <position position="255"/>
    </location>
</feature>
<comment type="catalytic activity">
    <reaction evidence="5 8">
        <text>urate + O2 + H2O = 5-hydroxyisourate + H2O2</text>
        <dbReference type="Rhea" id="RHEA:21368"/>
        <dbReference type="ChEBI" id="CHEBI:15377"/>
        <dbReference type="ChEBI" id="CHEBI:15379"/>
        <dbReference type="ChEBI" id="CHEBI:16240"/>
        <dbReference type="ChEBI" id="CHEBI:17775"/>
        <dbReference type="ChEBI" id="CHEBI:18072"/>
        <dbReference type="EC" id="1.7.3.3"/>
    </reaction>
</comment>
<dbReference type="PIRSF" id="PIRSF000241">
    <property type="entry name" value="Urate_oxidase"/>
    <property type="match status" value="1"/>
</dbReference>
<evidence type="ECO:0000313" key="11">
    <source>
        <dbReference type="Proteomes" id="UP000037179"/>
    </source>
</evidence>
<keyword evidence="3 5" id="KW-0659">Purine metabolism</keyword>
<dbReference type="NCBIfam" id="TIGR03383">
    <property type="entry name" value="urate_oxi"/>
    <property type="match status" value="1"/>
</dbReference>
<evidence type="ECO:0000256" key="2">
    <source>
        <dbReference type="ARBA" id="ARBA00009760"/>
    </source>
</evidence>
<feature type="binding site" evidence="7">
    <location>
        <position position="167"/>
    </location>
    <ligand>
        <name>5-hydroxyisourate</name>
        <dbReference type="ChEBI" id="CHEBI:18072"/>
    </ligand>
</feature>
<proteinExistence type="inferred from homology"/>
<dbReference type="PANTHER" id="PTHR42874">
    <property type="entry name" value="URICASE"/>
    <property type="match status" value="1"/>
</dbReference>
<keyword evidence="4 5" id="KW-0560">Oxidoreductase</keyword>
<dbReference type="EMBL" id="CP017839">
    <property type="protein sequence ID" value="APB00757.1"/>
    <property type="molecule type" value="Genomic_DNA"/>
</dbReference>
<evidence type="ECO:0000313" key="9">
    <source>
        <dbReference type="EMBL" id="APB00757.1"/>
    </source>
</evidence>
<dbReference type="GO" id="GO:0019628">
    <property type="term" value="P:urate catabolic process"/>
    <property type="evidence" value="ECO:0007669"/>
    <property type="project" value="UniProtKB-UniPathway"/>
</dbReference>
<feature type="active site" description="Charge relay system" evidence="6">
    <location>
        <position position="62"/>
    </location>
</feature>
<dbReference type="GO" id="GO:0006144">
    <property type="term" value="P:purine nucleobase metabolic process"/>
    <property type="evidence" value="ECO:0007669"/>
    <property type="project" value="UniProtKB-KW"/>
</dbReference>
<feature type="binding site" evidence="7">
    <location>
        <position position="227"/>
    </location>
    <ligand>
        <name>5-hydroxyisourate</name>
        <dbReference type="ChEBI" id="CHEBI:18072"/>
    </ligand>
</feature>
<protein>
    <recommendedName>
        <fullName evidence="5 8">Uricase</fullName>
        <ecNumber evidence="5 8">1.7.3.3</ecNumber>
    </recommendedName>
    <alternativeName>
        <fullName evidence="5">Urate oxidase</fullName>
    </alternativeName>
</protein>
<dbReference type="Proteomes" id="UP000037179">
    <property type="component" value="Unassembled WGS sequence"/>
</dbReference>
<evidence type="ECO:0000256" key="4">
    <source>
        <dbReference type="ARBA" id="ARBA00023002"/>
    </source>
</evidence>
<feature type="binding site" evidence="7">
    <location>
        <position position="184"/>
    </location>
    <ligand>
        <name>urate</name>
        <dbReference type="ChEBI" id="CHEBI:17775"/>
    </ligand>
</feature>
<dbReference type="RefSeq" id="WP_033086461.1">
    <property type="nucleotide sequence ID" value="NZ_AP017900.1"/>
</dbReference>
<dbReference type="Gene3D" id="3.10.270.10">
    <property type="entry name" value="Urate Oxidase"/>
    <property type="match status" value="1"/>
</dbReference>
<reference evidence="9 12" key="3">
    <citation type="submission" date="2016-10" db="EMBL/GenBank/DDBJ databases">
        <title>Genome sequence of Nocardia seriolae strain EM150506, isolated from Anguila japonica.</title>
        <authorList>
            <person name="Han H.-J."/>
        </authorList>
    </citation>
    <scope>NUCLEOTIDE SEQUENCE [LARGE SCALE GENOMIC DNA]</scope>
    <source>
        <strain evidence="9 12">EM150506</strain>
    </source>
</reference>
<dbReference type="EC" id="1.7.3.3" evidence="5 8"/>
<comment type="function">
    <text evidence="5 8">Catalyzes the oxidation of uric acid to 5-hydroxyisourate, which is further processed to form (S)-allantoin.</text>
</comment>
<evidence type="ECO:0000313" key="12">
    <source>
        <dbReference type="Proteomes" id="UP000180166"/>
    </source>
</evidence>
<name>A0A0B8NBC4_9NOCA</name>
<comment type="pathway">
    <text evidence="1 5">Purine metabolism; urate degradation; (S)-allantoin from urate: step 1/3.</text>
</comment>
<dbReference type="GeneID" id="93369627"/>
<reference evidence="10 11" key="2">
    <citation type="journal article" date="2016" name="Genome Announc.">
        <title>Draft Genome Sequence of Erythromycin- and Oxytetracycline-Sensitive Nocardia seriolae Strain U-1 (NBRC 110359).</title>
        <authorList>
            <person name="Imajoh M."/>
            <person name="Sukeda M."/>
            <person name="Shimizu M."/>
            <person name="Yamane J."/>
            <person name="Ohnishi K."/>
            <person name="Oshima S."/>
        </authorList>
    </citation>
    <scope>NUCLEOTIDE SEQUENCE [LARGE SCALE GENOMIC DNA]</scope>
    <source>
        <strain evidence="10 11">U-1</strain>
    </source>
</reference>
<evidence type="ECO:0000313" key="10">
    <source>
        <dbReference type="EMBL" id="GAP27471.1"/>
    </source>
</evidence>
<evidence type="ECO:0000256" key="6">
    <source>
        <dbReference type="PIRSR" id="PIRSR000241-1"/>
    </source>
</evidence>
<reference evidence="11" key="1">
    <citation type="submission" date="2015-07" db="EMBL/GenBank/DDBJ databases">
        <title>Nocardia seriolae U-1 whole genome shotgun sequence.</title>
        <authorList>
            <person name="Imajoh M."/>
            <person name="Fukumoto Y."/>
            <person name="Sukeda M."/>
            <person name="Yamane J."/>
            <person name="Yamasaki K."/>
            <person name="Shimizu M."/>
            <person name="Ohnishi K."/>
            <person name="Oshima S."/>
        </authorList>
    </citation>
    <scope>NUCLEOTIDE SEQUENCE [LARGE SCALE GENOMIC DNA]</scope>
    <source>
        <strain evidence="11">U-1</strain>
    </source>
</reference>
<comment type="similarity">
    <text evidence="2 5 8">Belongs to the uricase family.</text>
</comment>
<feature type="binding site" evidence="7">
    <location>
        <position position="62"/>
    </location>
    <ligand>
        <name>urate</name>
        <dbReference type="ChEBI" id="CHEBI:17775"/>
    </ligand>
</feature>
<evidence type="ECO:0000256" key="3">
    <source>
        <dbReference type="ARBA" id="ARBA00022631"/>
    </source>
</evidence>
<feature type="binding site" evidence="7">
    <location>
        <position position="184"/>
    </location>
    <ligand>
        <name>5-hydroxyisourate</name>
        <dbReference type="ChEBI" id="CHEBI:18072"/>
    </ligand>
</feature>
<feature type="binding site" evidence="7">
    <location>
        <position position="167"/>
    </location>
    <ligand>
        <name>urate</name>
        <dbReference type="ChEBI" id="CHEBI:17775"/>
    </ligand>
</feature>
<evidence type="ECO:0000256" key="8">
    <source>
        <dbReference type="RuleBase" id="RU004455"/>
    </source>
</evidence>
<feature type="binding site" evidence="7">
    <location>
        <position position="62"/>
    </location>
    <ligand>
        <name>O2</name>
        <dbReference type="ChEBI" id="CHEBI:15379"/>
    </ligand>
</feature>
<feature type="binding site" evidence="7">
    <location>
        <position position="63"/>
    </location>
    <ligand>
        <name>urate</name>
        <dbReference type="ChEBI" id="CHEBI:17775"/>
    </ligand>
</feature>
<dbReference type="PANTHER" id="PTHR42874:SF1">
    <property type="entry name" value="URICASE"/>
    <property type="match status" value="1"/>
</dbReference>
<keyword evidence="11" id="KW-1185">Reference proteome</keyword>